<proteinExistence type="predicted"/>
<organism evidence="1 2">
    <name type="scientific">Brachionus calyciflorus</name>
    <dbReference type="NCBI Taxonomy" id="104777"/>
    <lineage>
        <taxon>Eukaryota</taxon>
        <taxon>Metazoa</taxon>
        <taxon>Spiralia</taxon>
        <taxon>Gnathifera</taxon>
        <taxon>Rotifera</taxon>
        <taxon>Eurotatoria</taxon>
        <taxon>Monogononta</taxon>
        <taxon>Pseudotrocha</taxon>
        <taxon>Ploima</taxon>
        <taxon>Brachionidae</taxon>
        <taxon>Brachionus</taxon>
    </lineage>
</organism>
<protein>
    <submittedName>
        <fullName evidence="1">Uncharacterized protein</fullName>
    </submittedName>
</protein>
<dbReference type="Proteomes" id="UP000663879">
    <property type="component" value="Unassembled WGS sequence"/>
</dbReference>
<comment type="caution">
    <text evidence="1">The sequence shown here is derived from an EMBL/GenBank/DDBJ whole genome shotgun (WGS) entry which is preliminary data.</text>
</comment>
<accession>A0A813TQR3</accession>
<dbReference type="OrthoDB" id="2126027at2759"/>
<gene>
    <name evidence="1" type="ORF">OXX778_LOCUS7311</name>
</gene>
<evidence type="ECO:0000313" key="2">
    <source>
        <dbReference type="Proteomes" id="UP000663879"/>
    </source>
</evidence>
<name>A0A813TQR3_9BILA</name>
<sequence>MPPKIKQQQEVHKEPEDHLLWKFLNNEDLNLMDNMDPRKIEYFLAEKFNLLNYETDLRQACFLDYYVTQYWWARKEKSFNLEQTSSYFSIIYNLMENLKDKHYKIDENLDDFKLMLSVLNERIKLFSDQHLKDMISHLTITFFQNYKLYSYVINESQEEMSISKEIEVECPKLADLPYPAPLDEALPIEIYNKYILKIPDEPTEEEKKRKELENPDNIELPDEVVEQIHDKFEGLTLDDAKKIIFEVTNELVNELKTDMRLKIKNRETALVNEISKTKPKSK</sequence>
<dbReference type="InterPro" id="IPR032727">
    <property type="entry name" value="CLAMP"/>
</dbReference>
<dbReference type="AlphaFoldDB" id="A0A813TQR3"/>
<dbReference type="Pfam" id="PF14769">
    <property type="entry name" value="CLAMP"/>
    <property type="match status" value="1"/>
</dbReference>
<reference evidence="1" key="1">
    <citation type="submission" date="2021-02" db="EMBL/GenBank/DDBJ databases">
        <authorList>
            <person name="Nowell W R."/>
        </authorList>
    </citation>
    <scope>NUCLEOTIDE SEQUENCE</scope>
    <source>
        <strain evidence="1">Ploen Becks lab</strain>
    </source>
</reference>
<dbReference type="PANTHER" id="PTHR28457">
    <property type="entry name" value="COILED-COIL DOMAIN-CONTAINING PROTEIN 189"/>
    <property type="match status" value="1"/>
</dbReference>
<dbReference type="PANTHER" id="PTHR28457:SF3">
    <property type="entry name" value="CILIARY-ASSOCIATED CALCIUM-BINDING COILED-COIL PROTEIN 1"/>
    <property type="match status" value="1"/>
</dbReference>
<keyword evidence="2" id="KW-1185">Reference proteome</keyword>
<evidence type="ECO:0000313" key="1">
    <source>
        <dbReference type="EMBL" id="CAF0817967.1"/>
    </source>
</evidence>
<dbReference type="EMBL" id="CAJNOC010000925">
    <property type="protein sequence ID" value="CAF0817967.1"/>
    <property type="molecule type" value="Genomic_DNA"/>
</dbReference>